<name>A0A6A4GRD8_9AGAR</name>
<proteinExistence type="predicted"/>
<evidence type="ECO:0000313" key="2">
    <source>
        <dbReference type="Proteomes" id="UP000799118"/>
    </source>
</evidence>
<gene>
    <name evidence="1" type="ORF">BT96DRAFT_1004306</name>
</gene>
<accession>A0A6A4GRD8</accession>
<sequence>MQLISINPDATNTALHAIHTGEEQIGVQNMFEANFIKDLKGPDGKLFVDRGDKICLAFSMHMDFFNPNCITQRTLDPSIQYLSEYLYVATIIPGPHEPLNDEMDHFVWPVVEQFVKAWQPGLRVSRTAASESGAVVEVGILLSVNDLLAARKVAGFLGVSSGFICTVCQLRGKTGTFNMDHAQWIPRSRDELRHWSTAYRDDPTRMLVIDAMHCILEGIVHYHCHHVLCLDVSMHQVSADGFKYAFEWLWIPYDHEVTPQDFRLDTPKHVPNIAKIQDALGFVIEGDKSMSLDQVWTHLNNRGILKALKFVAWTLELSTTLNDIHPTVSVERTNSKSKKKKSHKDMHFPTGKLASKKSHFIALLLNWQPHSSVGYVLPTGTPETLAHIQKVIQDTVRPSWVNSVPKNFGNASAGLIKADEWRTLSTVFLPIALITLWGNIDGCTPPDDESELGYLLKVLDHTMALFQATILACCHLVTASRAFAFRQCISTQLVH</sequence>
<dbReference type="AlphaFoldDB" id="A0A6A4GRD8"/>
<evidence type="ECO:0000313" key="1">
    <source>
        <dbReference type="EMBL" id="KAE9388311.1"/>
    </source>
</evidence>
<dbReference type="Proteomes" id="UP000799118">
    <property type="component" value="Unassembled WGS sequence"/>
</dbReference>
<organism evidence="1 2">
    <name type="scientific">Gymnopus androsaceus JB14</name>
    <dbReference type="NCBI Taxonomy" id="1447944"/>
    <lineage>
        <taxon>Eukaryota</taxon>
        <taxon>Fungi</taxon>
        <taxon>Dikarya</taxon>
        <taxon>Basidiomycota</taxon>
        <taxon>Agaricomycotina</taxon>
        <taxon>Agaricomycetes</taxon>
        <taxon>Agaricomycetidae</taxon>
        <taxon>Agaricales</taxon>
        <taxon>Marasmiineae</taxon>
        <taxon>Omphalotaceae</taxon>
        <taxon>Gymnopus</taxon>
    </lineage>
</organism>
<keyword evidence="2" id="KW-1185">Reference proteome</keyword>
<dbReference type="OrthoDB" id="3039677at2759"/>
<dbReference type="EMBL" id="ML769750">
    <property type="protein sequence ID" value="KAE9388311.1"/>
    <property type="molecule type" value="Genomic_DNA"/>
</dbReference>
<protein>
    <submittedName>
        <fullName evidence="1">Uncharacterized protein</fullName>
    </submittedName>
</protein>
<reference evidence="1" key="1">
    <citation type="journal article" date="2019" name="Environ. Microbiol.">
        <title>Fungal ecological strategies reflected in gene transcription - a case study of two litter decomposers.</title>
        <authorList>
            <person name="Barbi F."/>
            <person name="Kohler A."/>
            <person name="Barry K."/>
            <person name="Baskaran P."/>
            <person name="Daum C."/>
            <person name="Fauchery L."/>
            <person name="Ihrmark K."/>
            <person name="Kuo A."/>
            <person name="LaButti K."/>
            <person name="Lipzen A."/>
            <person name="Morin E."/>
            <person name="Grigoriev I.V."/>
            <person name="Henrissat B."/>
            <person name="Lindahl B."/>
            <person name="Martin F."/>
        </authorList>
    </citation>
    <scope>NUCLEOTIDE SEQUENCE</scope>
    <source>
        <strain evidence="1">JB14</strain>
    </source>
</reference>